<dbReference type="Gene3D" id="3.40.50.1110">
    <property type="entry name" value="SGNH hydrolase"/>
    <property type="match status" value="1"/>
</dbReference>
<dbReference type="EMBL" id="VSSQ01010671">
    <property type="protein sequence ID" value="MPM44926.1"/>
    <property type="molecule type" value="Genomic_DNA"/>
</dbReference>
<organism evidence="2">
    <name type="scientific">bioreactor metagenome</name>
    <dbReference type="NCBI Taxonomy" id="1076179"/>
    <lineage>
        <taxon>unclassified sequences</taxon>
        <taxon>metagenomes</taxon>
        <taxon>ecological metagenomes</taxon>
    </lineage>
</organism>
<dbReference type="AlphaFoldDB" id="A0A644ZW41"/>
<dbReference type="InterPro" id="IPR013830">
    <property type="entry name" value="SGNH_hydro"/>
</dbReference>
<accession>A0A644ZW41</accession>
<evidence type="ECO:0000259" key="1">
    <source>
        <dbReference type="Pfam" id="PF13472"/>
    </source>
</evidence>
<dbReference type="InterPro" id="IPR036514">
    <property type="entry name" value="SGNH_hydro_sf"/>
</dbReference>
<proteinExistence type="predicted"/>
<dbReference type="GO" id="GO:0016788">
    <property type="term" value="F:hydrolase activity, acting on ester bonds"/>
    <property type="evidence" value="ECO:0007669"/>
    <property type="project" value="InterPro"/>
</dbReference>
<feature type="domain" description="SGNH hydrolase-type esterase" evidence="1">
    <location>
        <begin position="40"/>
        <end position="268"/>
    </location>
</feature>
<dbReference type="PANTHER" id="PTHR37981:SF1">
    <property type="entry name" value="SGNH HYDROLASE-TYPE ESTERASE DOMAIN-CONTAINING PROTEIN"/>
    <property type="match status" value="1"/>
</dbReference>
<protein>
    <recommendedName>
        <fullName evidence="1">SGNH hydrolase-type esterase domain-containing protein</fullName>
    </recommendedName>
</protein>
<dbReference type="GO" id="GO:0006629">
    <property type="term" value="P:lipid metabolic process"/>
    <property type="evidence" value="ECO:0007669"/>
    <property type="project" value="TreeGrafter"/>
</dbReference>
<comment type="caution">
    <text evidence="2">The sequence shown here is derived from an EMBL/GenBank/DDBJ whole genome shotgun (WGS) entry which is preliminary data.</text>
</comment>
<name>A0A644ZW41_9ZZZZ</name>
<reference evidence="2" key="1">
    <citation type="submission" date="2019-08" db="EMBL/GenBank/DDBJ databases">
        <authorList>
            <person name="Kucharzyk K."/>
            <person name="Murdoch R.W."/>
            <person name="Higgins S."/>
            <person name="Loffler F."/>
        </authorList>
    </citation>
    <scope>NUCLEOTIDE SEQUENCE</scope>
</reference>
<sequence length="278" mass="30263">MYIQKIKKTAITFFSFLLLSAMATGTASAAENKKTIDYVALGDSLAAGQKPTELGSVSTKLYGTSYPKFIRDELSGKGMLSSYANFGKSGYQTGHVIYDLNYDNVTIEAIKGAEIITLDIGANDLFSQLQAEEGDVSQWLTPTNIQGLIDQVDLLLLNPGAFYYLTSQVTTIVTKIQSVNSDAKIYLMGYYDAFSFLEGYTDDPELQPKINDLRGKLQVLITACNTALQGVQGVTYVDTTIAMGGKSNPNAMTYLPLDIHPTVQGYRAIAQAFLDAMK</sequence>
<gene>
    <name evidence="2" type="ORF">SDC9_91608</name>
</gene>
<dbReference type="SUPFAM" id="SSF52266">
    <property type="entry name" value="SGNH hydrolase"/>
    <property type="match status" value="1"/>
</dbReference>
<evidence type="ECO:0000313" key="2">
    <source>
        <dbReference type="EMBL" id="MPM44926.1"/>
    </source>
</evidence>
<dbReference type="PANTHER" id="PTHR37981">
    <property type="entry name" value="LIPASE 2"/>
    <property type="match status" value="1"/>
</dbReference>
<dbReference type="InterPro" id="IPR037460">
    <property type="entry name" value="SEST-like"/>
</dbReference>
<dbReference type="Pfam" id="PF13472">
    <property type="entry name" value="Lipase_GDSL_2"/>
    <property type="match status" value="1"/>
</dbReference>